<name>A0A5N6KGC4_MONLA</name>
<keyword evidence="2" id="KW-0472">Membrane</keyword>
<feature type="transmembrane region" description="Helical" evidence="2">
    <location>
        <begin position="259"/>
        <end position="278"/>
    </location>
</feature>
<evidence type="ECO:0000256" key="2">
    <source>
        <dbReference type="SAM" id="Phobius"/>
    </source>
</evidence>
<dbReference type="AlphaFoldDB" id="A0A5N6KGC4"/>
<keyword evidence="4" id="KW-1185">Reference proteome</keyword>
<gene>
    <name evidence="3" type="ORF">EYC80_006167</name>
</gene>
<feature type="compositionally biased region" description="Low complexity" evidence="1">
    <location>
        <begin position="138"/>
        <end position="158"/>
    </location>
</feature>
<protein>
    <submittedName>
        <fullName evidence="3">Uncharacterized protein</fullName>
    </submittedName>
</protein>
<dbReference type="PANTHER" id="PTHR42053:SF1">
    <property type="match status" value="1"/>
</dbReference>
<keyword evidence="2" id="KW-1133">Transmembrane helix</keyword>
<feature type="compositionally biased region" description="Basic and acidic residues" evidence="1">
    <location>
        <begin position="183"/>
        <end position="195"/>
    </location>
</feature>
<feature type="region of interest" description="Disordered" evidence="1">
    <location>
        <begin position="71"/>
        <end position="116"/>
    </location>
</feature>
<dbReference type="OrthoDB" id="5405654at2759"/>
<dbReference type="PANTHER" id="PTHR42053">
    <property type="match status" value="1"/>
</dbReference>
<feature type="region of interest" description="Disordered" evidence="1">
    <location>
        <begin position="1"/>
        <end position="25"/>
    </location>
</feature>
<organism evidence="3 4">
    <name type="scientific">Monilinia laxa</name>
    <name type="common">Brown rot fungus</name>
    <name type="synonym">Sclerotinia laxa</name>
    <dbReference type="NCBI Taxonomy" id="61186"/>
    <lineage>
        <taxon>Eukaryota</taxon>
        <taxon>Fungi</taxon>
        <taxon>Dikarya</taxon>
        <taxon>Ascomycota</taxon>
        <taxon>Pezizomycotina</taxon>
        <taxon>Leotiomycetes</taxon>
        <taxon>Helotiales</taxon>
        <taxon>Sclerotiniaceae</taxon>
        <taxon>Monilinia</taxon>
    </lineage>
</organism>
<reference evidence="3 4" key="1">
    <citation type="submission" date="2019-06" db="EMBL/GenBank/DDBJ databases">
        <title>Genome Sequence of the Brown Rot Fungal Pathogen Monilinia laxa.</title>
        <authorList>
            <person name="De Miccolis Angelini R.M."/>
            <person name="Landi L."/>
            <person name="Abate D."/>
            <person name="Pollastro S."/>
            <person name="Romanazzi G."/>
            <person name="Faretra F."/>
        </authorList>
    </citation>
    <scope>NUCLEOTIDE SEQUENCE [LARGE SCALE GENOMIC DNA]</scope>
    <source>
        <strain evidence="3 4">Mlax316</strain>
    </source>
</reference>
<evidence type="ECO:0000313" key="3">
    <source>
        <dbReference type="EMBL" id="KAB8302823.1"/>
    </source>
</evidence>
<sequence length="298" mass="31995">MSSSKPKLPQLKTPMSSTFPSELSALSNSARSPFPGYADFMIKQEDSIKTPITPPLAYTDFLKTMNSPIAAEKTCSRPTPTSAPSSDSLASSEGSDCSCNCDAHKSPASSVPPTPFIYPTSAPSSAMLGHLRIPASPASPYADSPLSARSPFSARSAPTKTDTAERSSGQGSRHSNRYIYPSHEPRSQRQEKESRTPCGVDDLDQDFTPPSDDLIVYLSHLISIYSSLEITSASLLITTHHISFVITLSFSTSILFTNLWLHFLITTIMASSFACLVWSSGAHIVHGSAFGISQGCHL</sequence>
<evidence type="ECO:0000313" key="4">
    <source>
        <dbReference type="Proteomes" id="UP000326757"/>
    </source>
</evidence>
<feature type="compositionally biased region" description="Low complexity" evidence="1">
    <location>
        <begin position="76"/>
        <end position="97"/>
    </location>
</feature>
<dbReference type="EMBL" id="VIGI01000003">
    <property type="protein sequence ID" value="KAB8302823.1"/>
    <property type="molecule type" value="Genomic_DNA"/>
</dbReference>
<feature type="compositionally biased region" description="Polar residues" evidence="1">
    <location>
        <begin position="13"/>
        <end position="25"/>
    </location>
</feature>
<comment type="caution">
    <text evidence="3">The sequence shown here is derived from an EMBL/GenBank/DDBJ whole genome shotgun (WGS) entry which is preliminary data.</text>
</comment>
<feature type="region of interest" description="Disordered" evidence="1">
    <location>
        <begin position="138"/>
        <end position="206"/>
    </location>
</feature>
<accession>A0A5N6KGC4</accession>
<evidence type="ECO:0000256" key="1">
    <source>
        <dbReference type="SAM" id="MobiDB-lite"/>
    </source>
</evidence>
<dbReference type="Proteomes" id="UP000326757">
    <property type="component" value="Unassembled WGS sequence"/>
</dbReference>
<proteinExistence type="predicted"/>
<keyword evidence="2" id="KW-0812">Transmembrane</keyword>